<sequence length="108" mass="12209">MDKATAKMYIVAFSLLLLPLLRANIPEALIEYWCSTPSPSPFFGFHCEDVLTISFFDIVVLFLAITASPFRFVDLDSLLKIDIGLIYCPLRLCDDDSICCNSSPHDWQ</sequence>
<dbReference type="AlphaFoldDB" id="A0AAW0LHL6"/>
<keyword evidence="1" id="KW-0472">Membrane</keyword>
<dbReference type="Proteomes" id="UP000237347">
    <property type="component" value="Unassembled WGS sequence"/>
</dbReference>
<evidence type="ECO:0000313" key="4">
    <source>
        <dbReference type="Proteomes" id="UP000237347"/>
    </source>
</evidence>
<evidence type="ECO:0000313" key="3">
    <source>
        <dbReference type="EMBL" id="KAK7850407.1"/>
    </source>
</evidence>
<evidence type="ECO:0000256" key="2">
    <source>
        <dbReference type="SAM" id="SignalP"/>
    </source>
</evidence>
<feature type="chain" id="PRO_5043519403" evidence="2">
    <location>
        <begin position="24"/>
        <end position="108"/>
    </location>
</feature>
<accession>A0AAW0LHL6</accession>
<evidence type="ECO:0000256" key="1">
    <source>
        <dbReference type="SAM" id="Phobius"/>
    </source>
</evidence>
<keyword evidence="1" id="KW-1133">Transmembrane helix</keyword>
<feature type="signal peptide" evidence="2">
    <location>
        <begin position="1"/>
        <end position="23"/>
    </location>
</feature>
<reference evidence="3 4" key="1">
    <citation type="journal article" date="2018" name="Sci. Data">
        <title>The draft genome sequence of cork oak.</title>
        <authorList>
            <person name="Ramos A.M."/>
            <person name="Usie A."/>
            <person name="Barbosa P."/>
            <person name="Barros P.M."/>
            <person name="Capote T."/>
            <person name="Chaves I."/>
            <person name="Simoes F."/>
            <person name="Abreu I."/>
            <person name="Carrasquinho I."/>
            <person name="Faro C."/>
            <person name="Guimaraes J.B."/>
            <person name="Mendonca D."/>
            <person name="Nobrega F."/>
            <person name="Rodrigues L."/>
            <person name="Saibo N.J.M."/>
            <person name="Varela M.C."/>
            <person name="Egas C."/>
            <person name="Matos J."/>
            <person name="Miguel C.M."/>
            <person name="Oliveira M.M."/>
            <person name="Ricardo C.P."/>
            <person name="Goncalves S."/>
        </authorList>
    </citation>
    <scope>NUCLEOTIDE SEQUENCE [LARGE SCALE GENOMIC DNA]</scope>
    <source>
        <strain evidence="4">cv. HL8</strain>
    </source>
</reference>
<feature type="transmembrane region" description="Helical" evidence="1">
    <location>
        <begin position="50"/>
        <end position="70"/>
    </location>
</feature>
<keyword evidence="4" id="KW-1185">Reference proteome</keyword>
<keyword evidence="1" id="KW-0812">Transmembrane</keyword>
<comment type="caution">
    <text evidence="3">The sequence shown here is derived from an EMBL/GenBank/DDBJ whole genome shotgun (WGS) entry which is preliminary data.</text>
</comment>
<protein>
    <submittedName>
        <fullName evidence="3">Uncharacterized protein</fullName>
    </submittedName>
</protein>
<dbReference type="EMBL" id="PKMF04000101">
    <property type="protein sequence ID" value="KAK7850407.1"/>
    <property type="molecule type" value="Genomic_DNA"/>
</dbReference>
<name>A0AAW0LHL6_QUESU</name>
<gene>
    <name evidence="3" type="ORF">CFP56_001010</name>
</gene>
<proteinExistence type="predicted"/>
<keyword evidence="2" id="KW-0732">Signal</keyword>
<organism evidence="3 4">
    <name type="scientific">Quercus suber</name>
    <name type="common">Cork oak</name>
    <dbReference type="NCBI Taxonomy" id="58331"/>
    <lineage>
        <taxon>Eukaryota</taxon>
        <taxon>Viridiplantae</taxon>
        <taxon>Streptophyta</taxon>
        <taxon>Embryophyta</taxon>
        <taxon>Tracheophyta</taxon>
        <taxon>Spermatophyta</taxon>
        <taxon>Magnoliopsida</taxon>
        <taxon>eudicotyledons</taxon>
        <taxon>Gunneridae</taxon>
        <taxon>Pentapetalae</taxon>
        <taxon>rosids</taxon>
        <taxon>fabids</taxon>
        <taxon>Fagales</taxon>
        <taxon>Fagaceae</taxon>
        <taxon>Quercus</taxon>
    </lineage>
</organism>